<organism evidence="3 4">
    <name type="scientific">Frankia canadensis</name>
    <dbReference type="NCBI Taxonomy" id="1836972"/>
    <lineage>
        <taxon>Bacteria</taxon>
        <taxon>Bacillati</taxon>
        <taxon>Actinomycetota</taxon>
        <taxon>Actinomycetes</taxon>
        <taxon>Frankiales</taxon>
        <taxon>Frankiaceae</taxon>
        <taxon>Frankia</taxon>
    </lineage>
</organism>
<keyword evidence="2" id="KW-0812">Transmembrane</keyword>
<keyword evidence="2" id="KW-1133">Transmembrane helix</keyword>
<reference evidence="3 4" key="1">
    <citation type="submission" date="2017-06" db="EMBL/GenBank/DDBJ databases">
        <authorList>
            <person name="Kim H.J."/>
            <person name="Triplett B.A."/>
        </authorList>
    </citation>
    <scope>NUCLEOTIDE SEQUENCE [LARGE SCALE GENOMIC DNA]</scope>
    <source>
        <strain evidence="3">FRACA_ARgP5</strain>
    </source>
</reference>
<feature type="transmembrane region" description="Helical" evidence="2">
    <location>
        <begin position="140"/>
        <end position="162"/>
    </location>
</feature>
<proteinExistence type="predicted"/>
<keyword evidence="4" id="KW-1185">Reference proteome</keyword>
<evidence type="ECO:0000313" key="3">
    <source>
        <dbReference type="EMBL" id="SNQ49340.1"/>
    </source>
</evidence>
<dbReference type="Proteomes" id="UP000234331">
    <property type="component" value="Unassembled WGS sequence"/>
</dbReference>
<sequence>MANYYGASADPGQGGRGGRGRRGDRLAQARRLAGQARQDRTTAWYIPFVITVIAAGASFDAFGHGIGFLYALVLTLAFVGLTWSTIRLMPSVSDELSVSRVSGPRRVYAVVNTPVRTRGLYLLAAGLPIAIALIKTVGVFVLAGILLVTVVVGGALAAAWVFERR</sequence>
<protein>
    <submittedName>
        <fullName evidence="3">Uncharacterized protein</fullName>
    </submittedName>
</protein>
<gene>
    <name evidence="3" type="ORF">FRACA_320039</name>
</gene>
<name>A0A2I2KUK3_9ACTN</name>
<dbReference type="EMBL" id="FZMO01000246">
    <property type="protein sequence ID" value="SNQ49340.1"/>
    <property type="molecule type" value="Genomic_DNA"/>
</dbReference>
<feature type="transmembrane region" description="Helical" evidence="2">
    <location>
        <begin position="107"/>
        <end position="134"/>
    </location>
</feature>
<dbReference type="AlphaFoldDB" id="A0A2I2KUK3"/>
<feature type="region of interest" description="Disordered" evidence="1">
    <location>
        <begin position="1"/>
        <end position="24"/>
    </location>
</feature>
<evidence type="ECO:0000313" key="4">
    <source>
        <dbReference type="Proteomes" id="UP000234331"/>
    </source>
</evidence>
<evidence type="ECO:0000256" key="1">
    <source>
        <dbReference type="SAM" id="MobiDB-lite"/>
    </source>
</evidence>
<evidence type="ECO:0000256" key="2">
    <source>
        <dbReference type="SAM" id="Phobius"/>
    </source>
</evidence>
<feature type="transmembrane region" description="Helical" evidence="2">
    <location>
        <begin position="43"/>
        <end position="62"/>
    </location>
</feature>
<keyword evidence="2" id="KW-0472">Membrane</keyword>
<accession>A0A2I2KUK3</accession>
<dbReference type="OrthoDB" id="3213476at2"/>
<dbReference type="RefSeq" id="WP_101832848.1">
    <property type="nucleotide sequence ID" value="NZ_FZMO01000246.1"/>
</dbReference>
<feature type="transmembrane region" description="Helical" evidence="2">
    <location>
        <begin position="68"/>
        <end position="86"/>
    </location>
</feature>